<name>A0AAV3Z6G7_9GAST</name>
<dbReference type="AlphaFoldDB" id="A0AAV3Z6G7"/>
<dbReference type="Proteomes" id="UP000735302">
    <property type="component" value="Unassembled WGS sequence"/>
</dbReference>
<comment type="caution">
    <text evidence="2">The sequence shown here is derived from an EMBL/GenBank/DDBJ whole genome shotgun (WGS) entry which is preliminary data.</text>
</comment>
<reference evidence="2 3" key="1">
    <citation type="journal article" date="2021" name="Elife">
        <title>Chloroplast acquisition without the gene transfer in kleptoplastic sea slugs, Plakobranchus ocellatus.</title>
        <authorList>
            <person name="Maeda T."/>
            <person name="Takahashi S."/>
            <person name="Yoshida T."/>
            <person name="Shimamura S."/>
            <person name="Takaki Y."/>
            <person name="Nagai Y."/>
            <person name="Toyoda A."/>
            <person name="Suzuki Y."/>
            <person name="Arimoto A."/>
            <person name="Ishii H."/>
            <person name="Satoh N."/>
            <person name="Nishiyama T."/>
            <person name="Hasebe M."/>
            <person name="Maruyama T."/>
            <person name="Minagawa J."/>
            <person name="Obokata J."/>
            <person name="Shigenobu S."/>
        </authorList>
    </citation>
    <scope>NUCLEOTIDE SEQUENCE [LARGE SCALE GENOMIC DNA]</scope>
</reference>
<protein>
    <submittedName>
        <fullName evidence="2">Zinc finger protein</fullName>
    </submittedName>
</protein>
<feature type="compositionally biased region" description="Low complexity" evidence="1">
    <location>
        <begin position="54"/>
        <end position="64"/>
    </location>
</feature>
<organism evidence="2 3">
    <name type="scientific">Plakobranchus ocellatus</name>
    <dbReference type="NCBI Taxonomy" id="259542"/>
    <lineage>
        <taxon>Eukaryota</taxon>
        <taxon>Metazoa</taxon>
        <taxon>Spiralia</taxon>
        <taxon>Lophotrochozoa</taxon>
        <taxon>Mollusca</taxon>
        <taxon>Gastropoda</taxon>
        <taxon>Heterobranchia</taxon>
        <taxon>Euthyneura</taxon>
        <taxon>Panpulmonata</taxon>
        <taxon>Sacoglossa</taxon>
        <taxon>Placobranchoidea</taxon>
        <taxon>Plakobranchidae</taxon>
        <taxon>Plakobranchus</taxon>
    </lineage>
</organism>
<evidence type="ECO:0000313" key="2">
    <source>
        <dbReference type="EMBL" id="GFN90141.1"/>
    </source>
</evidence>
<accession>A0AAV3Z6G7</accession>
<feature type="compositionally biased region" description="Basic and acidic residues" evidence="1">
    <location>
        <begin position="40"/>
        <end position="53"/>
    </location>
</feature>
<evidence type="ECO:0000313" key="3">
    <source>
        <dbReference type="Proteomes" id="UP000735302"/>
    </source>
</evidence>
<evidence type="ECO:0000256" key="1">
    <source>
        <dbReference type="SAM" id="MobiDB-lite"/>
    </source>
</evidence>
<feature type="region of interest" description="Disordered" evidence="1">
    <location>
        <begin position="40"/>
        <end position="64"/>
    </location>
</feature>
<sequence length="121" mass="13485">MQWKGPFEIVTTVGTNDYRINMGGKEKTFHANLLKAYIARDQDANQENTDERPPTSSSAIPAASVTVSHRVGREFIENTQSTQRVHRDHRDCSGINKDGCQLGVVYNLFIPLASPNKRLGV</sequence>
<proteinExistence type="predicted"/>
<gene>
    <name evidence="2" type="ORF">PoB_001664700</name>
</gene>
<dbReference type="EMBL" id="BLXT01001994">
    <property type="protein sequence ID" value="GFN90141.1"/>
    <property type="molecule type" value="Genomic_DNA"/>
</dbReference>
<keyword evidence="3" id="KW-1185">Reference proteome</keyword>